<dbReference type="EMBL" id="GBXM01059798">
    <property type="protein sequence ID" value="JAH48779.1"/>
    <property type="molecule type" value="Transcribed_RNA"/>
</dbReference>
<reference evidence="1" key="1">
    <citation type="submission" date="2014-11" db="EMBL/GenBank/DDBJ databases">
        <authorList>
            <person name="Amaro Gonzalez C."/>
        </authorList>
    </citation>
    <scope>NUCLEOTIDE SEQUENCE</scope>
</reference>
<sequence length="25" mass="2942">MSQCVIKILVFKMVNCMAEQTRRVL</sequence>
<accession>A0A0E9T598</accession>
<dbReference type="AlphaFoldDB" id="A0A0E9T598"/>
<reference evidence="1" key="2">
    <citation type="journal article" date="2015" name="Fish Shellfish Immunol.">
        <title>Early steps in the European eel (Anguilla anguilla)-Vibrio vulnificus interaction in the gills: Role of the RtxA13 toxin.</title>
        <authorList>
            <person name="Callol A."/>
            <person name="Pajuelo D."/>
            <person name="Ebbesson L."/>
            <person name="Teles M."/>
            <person name="MacKenzie S."/>
            <person name="Amaro C."/>
        </authorList>
    </citation>
    <scope>NUCLEOTIDE SEQUENCE</scope>
</reference>
<name>A0A0E9T598_ANGAN</name>
<protein>
    <submittedName>
        <fullName evidence="1">Uncharacterized protein</fullName>
    </submittedName>
</protein>
<organism evidence="1">
    <name type="scientific">Anguilla anguilla</name>
    <name type="common">European freshwater eel</name>
    <name type="synonym">Muraena anguilla</name>
    <dbReference type="NCBI Taxonomy" id="7936"/>
    <lineage>
        <taxon>Eukaryota</taxon>
        <taxon>Metazoa</taxon>
        <taxon>Chordata</taxon>
        <taxon>Craniata</taxon>
        <taxon>Vertebrata</taxon>
        <taxon>Euteleostomi</taxon>
        <taxon>Actinopterygii</taxon>
        <taxon>Neopterygii</taxon>
        <taxon>Teleostei</taxon>
        <taxon>Anguilliformes</taxon>
        <taxon>Anguillidae</taxon>
        <taxon>Anguilla</taxon>
    </lineage>
</organism>
<proteinExistence type="predicted"/>
<evidence type="ECO:0000313" key="1">
    <source>
        <dbReference type="EMBL" id="JAH48779.1"/>
    </source>
</evidence>